<dbReference type="Gene3D" id="3.30.200.20">
    <property type="entry name" value="Phosphorylase Kinase, domain 1"/>
    <property type="match status" value="1"/>
</dbReference>
<dbReference type="RefSeq" id="XP_068366334.1">
    <property type="nucleotide sequence ID" value="XM_068499174.1"/>
</dbReference>
<dbReference type="PROSITE" id="PS50011">
    <property type="entry name" value="PROTEIN_KINASE_DOM"/>
    <property type="match status" value="1"/>
</dbReference>
<name>A0A1J4KU60_9EUKA</name>
<evidence type="ECO:0000256" key="1">
    <source>
        <dbReference type="ARBA" id="ARBA00005527"/>
    </source>
</evidence>
<evidence type="ECO:0000313" key="11">
    <source>
        <dbReference type="Proteomes" id="UP000179807"/>
    </source>
</evidence>
<dbReference type="SUPFAM" id="SSF56112">
    <property type="entry name" value="Protein kinase-like (PK-like)"/>
    <property type="match status" value="1"/>
</dbReference>
<comment type="caution">
    <text evidence="10">The sequence shown here is derived from an EMBL/GenBank/DDBJ whole genome shotgun (WGS) entry which is preliminary data.</text>
</comment>
<dbReference type="Proteomes" id="UP000179807">
    <property type="component" value="Unassembled WGS sequence"/>
</dbReference>
<gene>
    <name evidence="10" type="ORF">TRFO_16755</name>
</gene>
<dbReference type="GO" id="GO:0005524">
    <property type="term" value="F:ATP binding"/>
    <property type="evidence" value="ECO:0007669"/>
    <property type="project" value="UniProtKB-UniRule"/>
</dbReference>
<proteinExistence type="inferred from homology"/>
<evidence type="ECO:0000256" key="8">
    <source>
        <dbReference type="RuleBase" id="RU000304"/>
    </source>
</evidence>
<evidence type="ECO:0000256" key="5">
    <source>
        <dbReference type="ARBA" id="ARBA00022777"/>
    </source>
</evidence>
<comment type="similarity">
    <text evidence="1">Belongs to the protein kinase superfamily. CMGC Ser/Thr protein kinase family. GSK-3 subfamily.</text>
</comment>
<keyword evidence="6 7" id="KW-0067">ATP-binding</keyword>
<evidence type="ECO:0000256" key="2">
    <source>
        <dbReference type="ARBA" id="ARBA00022527"/>
    </source>
</evidence>
<dbReference type="InterPro" id="IPR050591">
    <property type="entry name" value="GSK-3"/>
</dbReference>
<evidence type="ECO:0000256" key="6">
    <source>
        <dbReference type="ARBA" id="ARBA00022840"/>
    </source>
</evidence>
<evidence type="ECO:0000313" key="10">
    <source>
        <dbReference type="EMBL" id="OHT13198.1"/>
    </source>
</evidence>
<dbReference type="FunFam" id="1.10.510.10:FF:000624">
    <property type="entry name" value="Mitogen-activated protein kinase"/>
    <property type="match status" value="1"/>
</dbReference>
<dbReference type="CDD" id="cd14137">
    <property type="entry name" value="STKc_GSK3"/>
    <property type="match status" value="1"/>
</dbReference>
<dbReference type="GO" id="GO:0030154">
    <property type="term" value="P:cell differentiation"/>
    <property type="evidence" value="ECO:0007669"/>
    <property type="project" value="TreeGrafter"/>
</dbReference>
<reference evidence="10" key="1">
    <citation type="submission" date="2016-10" db="EMBL/GenBank/DDBJ databases">
        <authorList>
            <person name="Benchimol M."/>
            <person name="Almeida L.G."/>
            <person name="Vasconcelos A.T."/>
            <person name="Perreira-Neves A."/>
            <person name="Rosa I.A."/>
            <person name="Tasca T."/>
            <person name="Bogo M.R."/>
            <person name="de Souza W."/>
        </authorList>
    </citation>
    <scope>NUCLEOTIDE SEQUENCE [LARGE SCALE GENOMIC DNA]</scope>
    <source>
        <strain evidence="10">K</strain>
    </source>
</reference>
<dbReference type="AlphaFoldDB" id="A0A1J4KU60"/>
<dbReference type="PROSITE" id="PS00107">
    <property type="entry name" value="PROTEIN_KINASE_ATP"/>
    <property type="match status" value="1"/>
</dbReference>
<keyword evidence="11" id="KW-1185">Reference proteome</keyword>
<evidence type="ECO:0000256" key="7">
    <source>
        <dbReference type="PROSITE-ProRule" id="PRU10141"/>
    </source>
</evidence>
<accession>A0A1J4KU60</accession>
<dbReference type="GO" id="GO:0005634">
    <property type="term" value="C:nucleus"/>
    <property type="evidence" value="ECO:0007669"/>
    <property type="project" value="TreeGrafter"/>
</dbReference>
<dbReference type="PANTHER" id="PTHR24057">
    <property type="entry name" value="GLYCOGEN SYNTHASE KINASE-3 ALPHA"/>
    <property type="match status" value="1"/>
</dbReference>
<dbReference type="InterPro" id="IPR039192">
    <property type="entry name" value="STKc_GSK3"/>
</dbReference>
<dbReference type="PROSITE" id="PS00108">
    <property type="entry name" value="PROTEIN_KINASE_ST"/>
    <property type="match status" value="1"/>
</dbReference>
<dbReference type="OrthoDB" id="272141at2759"/>
<dbReference type="Pfam" id="PF00069">
    <property type="entry name" value="Pkinase"/>
    <property type="match status" value="1"/>
</dbReference>
<keyword evidence="2 8" id="KW-0723">Serine/threonine-protein kinase</keyword>
<keyword evidence="4 7" id="KW-0547">Nucleotide-binding</keyword>
<dbReference type="InterPro" id="IPR008271">
    <property type="entry name" value="Ser/Thr_kinase_AS"/>
</dbReference>
<dbReference type="SMART" id="SM00220">
    <property type="entry name" value="S_TKc"/>
    <property type="match status" value="1"/>
</dbReference>
<feature type="domain" description="Protein kinase" evidence="9">
    <location>
        <begin position="47"/>
        <end position="330"/>
    </location>
</feature>
<protein>
    <submittedName>
        <fullName evidence="10">CMGC family protein kinase</fullName>
    </submittedName>
</protein>
<dbReference type="GeneID" id="94833878"/>
<evidence type="ECO:0000259" key="9">
    <source>
        <dbReference type="PROSITE" id="PS50011"/>
    </source>
</evidence>
<organism evidence="10 11">
    <name type="scientific">Tritrichomonas foetus</name>
    <dbReference type="NCBI Taxonomy" id="1144522"/>
    <lineage>
        <taxon>Eukaryota</taxon>
        <taxon>Metamonada</taxon>
        <taxon>Parabasalia</taxon>
        <taxon>Tritrichomonadida</taxon>
        <taxon>Tritrichomonadidae</taxon>
        <taxon>Tritrichomonas</taxon>
    </lineage>
</organism>
<dbReference type="PANTHER" id="PTHR24057:SF0">
    <property type="entry name" value="PROTEIN KINASE SHAGGY-RELATED"/>
    <property type="match status" value="1"/>
</dbReference>
<evidence type="ECO:0000256" key="4">
    <source>
        <dbReference type="ARBA" id="ARBA00022741"/>
    </source>
</evidence>
<dbReference type="VEuPathDB" id="TrichDB:TRFO_16755"/>
<keyword evidence="3" id="KW-0808">Transferase</keyword>
<keyword evidence="5 10" id="KW-0418">Kinase</keyword>
<dbReference type="GO" id="GO:0005737">
    <property type="term" value="C:cytoplasm"/>
    <property type="evidence" value="ECO:0007669"/>
    <property type="project" value="TreeGrafter"/>
</dbReference>
<dbReference type="EMBL" id="MLAK01000546">
    <property type="protein sequence ID" value="OHT13198.1"/>
    <property type="molecule type" value="Genomic_DNA"/>
</dbReference>
<feature type="binding site" evidence="7">
    <location>
        <position position="76"/>
    </location>
    <ligand>
        <name>ATP</name>
        <dbReference type="ChEBI" id="CHEBI:30616"/>
    </ligand>
</feature>
<dbReference type="InterPro" id="IPR017441">
    <property type="entry name" value="Protein_kinase_ATP_BS"/>
</dbReference>
<dbReference type="GO" id="GO:0004674">
    <property type="term" value="F:protein serine/threonine kinase activity"/>
    <property type="evidence" value="ECO:0007669"/>
    <property type="project" value="UniProtKB-KW"/>
</dbReference>
<dbReference type="Gene3D" id="1.10.510.10">
    <property type="entry name" value="Transferase(Phosphotransferase) domain 1"/>
    <property type="match status" value="1"/>
</dbReference>
<evidence type="ECO:0000256" key="3">
    <source>
        <dbReference type="ARBA" id="ARBA00022679"/>
    </source>
</evidence>
<dbReference type="GO" id="GO:0007165">
    <property type="term" value="P:signal transduction"/>
    <property type="evidence" value="ECO:0007669"/>
    <property type="project" value="TreeGrafter"/>
</dbReference>
<dbReference type="InterPro" id="IPR011009">
    <property type="entry name" value="Kinase-like_dom_sf"/>
</dbReference>
<dbReference type="InterPro" id="IPR000719">
    <property type="entry name" value="Prot_kinase_dom"/>
</dbReference>
<sequence>MKSSLRHGDRYANIRINSSITLSGNRRLSSRVGTRASVQQNSTVPQYKPVKVVGQGAFGVVYTARSPDGEIVAIKKVLQDPRYKNRELETISEIHNEYCITLKNSFKTAGRKPNEVYLNLVMDYLPMSLHQFNMGYRKERKYPPLLYVKLFAFELFCGLHYLHSKGITHRDLKPQNVLCDPASGELKICDFGSAKKLLPDERSVSYIASRYYRAPELIFDCVHYTSAIDIWAAGCVVAEMLMAGMPIFPGSSSIGQLYEIVKVIGPPSDDDLRSFQHSQNIQLTTELENPLETVLPKHTPPELLDLLTKIFIYNPGNRPTAHECMNHEAFNELFEYDMTMPDGRPFPLLNRNPDY</sequence>